<protein>
    <submittedName>
        <fullName evidence="1">TIGR04076 family protein</fullName>
    </submittedName>
</protein>
<proteinExistence type="predicted"/>
<accession>A0A257LWZ7</accession>
<name>A0A257LWZ7_UNCW3</name>
<organism evidence="1 2">
    <name type="scientific">candidate division WOR-3 bacterium 4484_18</name>
    <dbReference type="NCBI Taxonomy" id="2020626"/>
    <lineage>
        <taxon>Bacteria</taxon>
        <taxon>Bacteria division WOR-3</taxon>
    </lineage>
</organism>
<evidence type="ECO:0000313" key="1">
    <source>
        <dbReference type="EMBL" id="OYV03281.1"/>
    </source>
</evidence>
<gene>
    <name evidence="1" type="ORF">CGW93_01660</name>
</gene>
<comment type="caution">
    <text evidence="1">The sequence shown here is derived from an EMBL/GenBank/DDBJ whole genome shotgun (WGS) entry which is preliminary data.</text>
</comment>
<reference evidence="2" key="1">
    <citation type="submission" date="2017-07" db="EMBL/GenBank/DDBJ databases">
        <title>Novel pathways for hydrocarbon cycling and metabolic interdependencies in hydrothermal sediment communities.</title>
        <authorList>
            <person name="Dombrowski N."/>
            <person name="Seitz K."/>
            <person name="Teske A."/>
            <person name="Baker B."/>
        </authorList>
    </citation>
    <scope>NUCLEOTIDE SEQUENCE [LARGE SCALE GENOMIC DNA]</scope>
</reference>
<sequence>MVRNSLDLIVRVKEVRGHCPVYKVGDEFIIKEGFKLISTIPLCMHSLASILPYYVALSRGIEPSTLGLASPGKYAQVQCLDPHLVPHSGTVIFEIIPQIKK</sequence>
<dbReference type="NCBIfam" id="TIGR04076">
    <property type="entry name" value="TIGR04076 family protein"/>
    <property type="match status" value="1"/>
</dbReference>
<dbReference type="AlphaFoldDB" id="A0A257LWZ7"/>
<dbReference type="InterPro" id="IPR023811">
    <property type="entry name" value="CHP04076"/>
</dbReference>
<evidence type="ECO:0000313" key="2">
    <source>
        <dbReference type="Proteomes" id="UP000216312"/>
    </source>
</evidence>
<dbReference type="EMBL" id="NMUJ01000012">
    <property type="protein sequence ID" value="OYV03281.1"/>
    <property type="molecule type" value="Genomic_DNA"/>
</dbReference>
<dbReference type="Proteomes" id="UP000216312">
    <property type="component" value="Unassembled WGS sequence"/>
</dbReference>